<evidence type="ECO:0000256" key="14">
    <source>
        <dbReference type="SAM" id="Coils"/>
    </source>
</evidence>
<protein>
    <recommendedName>
        <fullName evidence="5">ditrans,polycis-polyprenyl diphosphate synthase [(2E,6E)-farnesyldiphosphate specific]</fullName>
        <ecNumber evidence="5">2.5.1.87</ecNumber>
    </recommendedName>
    <alternativeName>
        <fullName evidence="13">Ditrans,polycis-polyprenyl diphosphate synthase ((2E,6E)-farnesyl diphosphate specific)</fullName>
    </alternativeName>
</protein>
<evidence type="ECO:0000256" key="13">
    <source>
        <dbReference type="ARBA" id="ARBA00078879"/>
    </source>
</evidence>
<keyword evidence="6" id="KW-0808">Transferase</keyword>
<keyword evidence="7" id="KW-0256">Endoplasmic reticulum</keyword>
<dbReference type="EC" id="2.5.1.87" evidence="5"/>
<evidence type="ECO:0000256" key="11">
    <source>
        <dbReference type="ARBA" id="ARBA00058504"/>
    </source>
</evidence>
<evidence type="ECO:0000256" key="1">
    <source>
        <dbReference type="ARBA" id="ARBA00001946"/>
    </source>
</evidence>
<dbReference type="FunFam" id="3.40.1180.10:FF:000002">
    <property type="entry name" value="Alkyl transferase"/>
    <property type="match status" value="1"/>
</dbReference>
<organism evidence="15 16">
    <name type="scientific">Podarcis lilfordi</name>
    <name type="common">Lilford's wall lizard</name>
    <dbReference type="NCBI Taxonomy" id="74358"/>
    <lineage>
        <taxon>Eukaryota</taxon>
        <taxon>Metazoa</taxon>
        <taxon>Chordata</taxon>
        <taxon>Craniata</taxon>
        <taxon>Vertebrata</taxon>
        <taxon>Euteleostomi</taxon>
        <taxon>Lepidosauria</taxon>
        <taxon>Squamata</taxon>
        <taxon>Bifurcata</taxon>
        <taxon>Unidentata</taxon>
        <taxon>Episquamata</taxon>
        <taxon>Laterata</taxon>
        <taxon>Lacertibaenia</taxon>
        <taxon>Lacertidae</taxon>
        <taxon>Podarcis</taxon>
    </lineage>
</organism>
<accession>A0AA35KNR0</accession>
<dbReference type="Proteomes" id="UP001178461">
    <property type="component" value="Chromosome 8"/>
</dbReference>
<evidence type="ECO:0000313" key="15">
    <source>
        <dbReference type="EMBL" id="CAI5781566.1"/>
    </source>
</evidence>
<evidence type="ECO:0000256" key="12">
    <source>
        <dbReference type="ARBA" id="ARBA00064670"/>
    </source>
</evidence>
<dbReference type="HAMAP" id="MF_01139">
    <property type="entry name" value="ISPT"/>
    <property type="match status" value="1"/>
</dbReference>
<keyword evidence="16" id="KW-1185">Reference proteome</keyword>
<comment type="cofactor">
    <cofactor evidence="1">
        <name>Mg(2+)</name>
        <dbReference type="ChEBI" id="CHEBI:18420"/>
    </cofactor>
</comment>
<dbReference type="AlphaFoldDB" id="A0AA35KNR0"/>
<evidence type="ECO:0000313" key="16">
    <source>
        <dbReference type="Proteomes" id="UP001178461"/>
    </source>
</evidence>
<evidence type="ECO:0000256" key="7">
    <source>
        <dbReference type="ARBA" id="ARBA00022824"/>
    </source>
</evidence>
<dbReference type="CDD" id="cd00475">
    <property type="entry name" value="Cis_IPPS"/>
    <property type="match status" value="1"/>
</dbReference>
<dbReference type="Gene3D" id="3.40.1180.10">
    <property type="entry name" value="Decaprenyl diphosphate synthase-like"/>
    <property type="match status" value="1"/>
</dbReference>
<comment type="function">
    <text evidence="11">With NUS1, forms the dehydrodolichyl diphosphate synthase (DDS) complex, an essential component of the dolichol monophosphate (Dol-P) biosynthetic machinery. Adds multiple copies of isopentenyl pyrophosphate (IPP) to farnesyl pyrophosphate (FPP) to produce dehydrodolichyl diphosphate (Dedol-PP), a precursor of dolichol which is utilized as a sugar carrier in protein glycosylation in the endoplasmic reticulum (ER).</text>
</comment>
<keyword evidence="9" id="KW-0472">Membrane</keyword>
<dbReference type="PANTHER" id="PTHR10291">
    <property type="entry name" value="DEHYDRODOLICHYL DIPHOSPHATE SYNTHASE FAMILY MEMBER"/>
    <property type="match status" value="1"/>
</dbReference>
<dbReference type="GO" id="GO:0005789">
    <property type="term" value="C:endoplasmic reticulum membrane"/>
    <property type="evidence" value="ECO:0007669"/>
    <property type="project" value="UniProtKB-SubCell"/>
</dbReference>
<evidence type="ECO:0000256" key="6">
    <source>
        <dbReference type="ARBA" id="ARBA00022679"/>
    </source>
</evidence>
<evidence type="ECO:0000256" key="4">
    <source>
        <dbReference type="ARBA" id="ARBA00005432"/>
    </source>
</evidence>
<reference evidence="15" key="1">
    <citation type="submission" date="2022-12" db="EMBL/GenBank/DDBJ databases">
        <authorList>
            <person name="Alioto T."/>
            <person name="Alioto T."/>
            <person name="Gomez Garrido J."/>
        </authorList>
    </citation>
    <scope>NUCLEOTIDE SEQUENCE</scope>
</reference>
<evidence type="ECO:0000256" key="2">
    <source>
        <dbReference type="ARBA" id="ARBA00004406"/>
    </source>
</evidence>
<dbReference type="PANTHER" id="PTHR10291:SF43">
    <property type="entry name" value="DEHYDRODOLICHYL DIPHOSPHATE SYNTHASE COMPLEX SUBUNIT DHDDS"/>
    <property type="match status" value="1"/>
</dbReference>
<dbReference type="InterPro" id="IPR001441">
    <property type="entry name" value="UPP_synth-like"/>
</dbReference>
<dbReference type="PROSITE" id="PS01066">
    <property type="entry name" value="UPP_SYNTHASE"/>
    <property type="match status" value="1"/>
</dbReference>
<evidence type="ECO:0000256" key="10">
    <source>
        <dbReference type="ARBA" id="ARBA00047353"/>
    </source>
</evidence>
<gene>
    <name evidence="15" type="ORF">PODLI_1B018404</name>
</gene>
<keyword evidence="8" id="KW-0460">Magnesium</keyword>
<comment type="catalytic activity">
    <reaction evidence="10">
        <text>n isopentenyl diphosphate + (2E,6E)-farnesyl diphosphate = a di-trans,poly-cis-polyprenyl diphosphate + n diphosphate</text>
        <dbReference type="Rhea" id="RHEA:53008"/>
        <dbReference type="Rhea" id="RHEA-COMP:19494"/>
        <dbReference type="ChEBI" id="CHEBI:33019"/>
        <dbReference type="ChEBI" id="CHEBI:128769"/>
        <dbReference type="ChEBI" id="CHEBI:136960"/>
        <dbReference type="ChEBI" id="CHEBI:175763"/>
        <dbReference type="EC" id="2.5.1.87"/>
    </reaction>
</comment>
<comment type="similarity">
    <text evidence="4">Belongs to the UPP synthase family.</text>
</comment>
<evidence type="ECO:0000256" key="9">
    <source>
        <dbReference type="ARBA" id="ARBA00023136"/>
    </source>
</evidence>
<comment type="subcellular location">
    <subcellularLocation>
        <location evidence="2">Endoplasmic reticulum membrane</location>
        <topology evidence="2">Peripheral membrane protein</topology>
    </subcellularLocation>
</comment>
<comment type="subunit">
    <text evidence="12">Forms an active dehydrodolichyl diphosphate synthase complex with NUS1.</text>
</comment>
<proteinExistence type="inferred from homology"/>
<dbReference type="GO" id="GO:0045547">
    <property type="term" value="F:ditrans,polycis-polyprenyl diphosphate synthase [(2E,6E)-farnesyl diphosphate specific] activity"/>
    <property type="evidence" value="ECO:0007669"/>
    <property type="project" value="UniProtKB-EC"/>
</dbReference>
<dbReference type="NCBIfam" id="TIGR00055">
    <property type="entry name" value="uppS"/>
    <property type="match status" value="1"/>
</dbReference>
<dbReference type="InterPro" id="IPR018520">
    <property type="entry name" value="UPP_synth-like_CS"/>
</dbReference>
<dbReference type="GO" id="GO:0016094">
    <property type="term" value="P:polyprenol biosynthetic process"/>
    <property type="evidence" value="ECO:0007669"/>
    <property type="project" value="TreeGrafter"/>
</dbReference>
<dbReference type="SUPFAM" id="SSF64005">
    <property type="entry name" value="Undecaprenyl diphosphate synthase"/>
    <property type="match status" value="1"/>
</dbReference>
<dbReference type="InterPro" id="IPR036424">
    <property type="entry name" value="UPP_synth-like_sf"/>
</dbReference>
<dbReference type="GO" id="GO:1904423">
    <property type="term" value="C:dehydrodolichyl diphosphate synthase complex"/>
    <property type="evidence" value="ECO:0007669"/>
    <property type="project" value="TreeGrafter"/>
</dbReference>
<evidence type="ECO:0000256" key="5">
    <source>
        <dbReference type="ARBA" id="ARBA00012596"/>
    </source>
</evidence>
<comment type="pathway">
    <text evidence="3">Protein modification; protein glycosylation.</text>
</comment>
<name>A0AA35KNR0_9SAUR</name>
<evidence type="ECO:0000256" key="3">
    <source>
        <dbReference type="ARBA" id="ARBA00004922"/>
    </source>
</evidence>
<sequence length="495" mass="56269">MRLTSSKLWDRRIVCSRYSFSKTTDDLARLRVALAVAARQCHAIRLYCTSRLVNKAPLLLSEYREPLRAPSVAAATRAFQFESFNARPGERQTRARALPLSLRGRALESSSPPAKGRALAAHFRDGDVTRKAGRVAVTYTEGHVTLLCRAAAAAEAPRGATSDPAGGLSFLFNLKKFCASVIKAGPMPKHIAFIMDGNRRYAQKHKVKKIEGHSQGFAKLAQTLQWCLSLGIREVTVYAFSIENFKRSQEEVEGLMEMARQKFTRLLEEQENLERHGVCVRILGDLPLLPKDIQELIAKVVLATRHYNTCFLNIGIAYTSRQEISNAVKELAWGVEEGLLQPSDVSESLIDKCLYTCKSPHPDILIRTSGEVRLSDFMLWQTSHTCLVFQSVLWPDYSFWNLWEAVLQFQMNYNALQKARDLYMEERKWQQMENDKICVLEKLKEEGSASCTDAQRRRTLLQECRAKREERIQSFLQALENKHMDFLEKLSMASA</sequence>
<keyword evidence="14" id="KW-0175">Coiled coil</keyword>
<dbReference type="Pfam" id="PF01255">
    <property type="entry name" value="Prenyltransf"/>
    <property type="match status" value="1"/>
</dbReference>
<evidence type="ECO:0000256" key="8">
    <source>
        <dbReference type="ARBA" id="ARBA00022842"/>
    </source>
</evidence>
<feature type="coiled-coil region" evidence="14">
    <location>
        <begin position="242"/>
        <end position="276"/>
    </location>
</feature>
<dbReference type="EMBL" id="OX395133">
    <property type="protein sequence ID" value="CAI5781566.1"/>
    <property type="molecule type" value="Genomic_DNA"/>
</dbReference>